<organism evidence="7 8">
    <name type="scientific">Acidihalobacter aeolianus</name>
    <dbReference type="NCBI Taxonomy" id="2792603"/>
    <lineage>
        <taxon>Bacteria</taxon>
        <taxon>Pseudomonadati</taxon>
        <taxon>Pseudomonadota</taxon>
        <taxon>Gammaproteobacteria</taxon>
        <taxon>Chromatiales</taxon>
        <taxon>Ectothiorhodospiraceae</taxon>
        <taxon>Acidihalobacter</taxon>
    </lineage>
</organism>
<dbReference type="GO" id="GO:0008803">
    <property type="term" value="F:bis(5'-nucleosyl)-tetraphosphatase (symmetrical) activity"/>
    <property type="evidence" value="ECO:0007669"/>
    <property type="project" value="UniProtKB-UniRule"/>
</dbReference>
<dbReference type="EMBL" id="CP017448">
    <property type="protein sequence ID" value="AOV16393.1"/>
    <property type="molecule type" value="Genomic_DNA"/>
</dbReference>
<proteinExistence type="inferred from homology"/>
<reference evidence="7 8" key="1">
    <citation type="submission" date="2016-09" db="EMBL/GenBank/DDBJ databases">
        <title>Acidihalobacter prosperus V6 (DSM14174).</title>
        <authorList>
            <person name="Khaleque H.N."/>
            <person name="Ramsay J.P."/>
            <person name="Murphy R.J.T."/>
            <person name="Kaksonen A.H."/>
            <person name="Boxall N.J."/>
            <person name="Watkin E.L.J."/>
        </authorList>
    </citation>
    <scope>NUCLEOTIDE SEQUENCE [LARGE SCALE GENOMIC DNA]</scope>
    <source>
        <strain evidence="7 8">V6</strain>
    </source>
</reference>
<dbReference type="KEGG" id="aaeo:BJI67_04310"/>
<evidence type="ECO:0000259" key="6">
    <source>
        <dbReference type="Pfam" id="PF00149"/>
    </source>
</evidence>
<dbReference type="CDD" id="cd07422">
    <property type="entry name" value="MPP_ApaH"/>
    <property type="match status" value="1"/>
</dbReference>
<dbReference type="NCBIfam" id="TIGR00668">
    <property type="entry name" value="apaH"/>
    <property type="match status" value="1"/>
</dbReference>
<evidence type="ECO:0000256" key="5">
    <source>
        <dbReference type="HAMAP-Rule" id="MF_00199"/>
    </source>
</evidence>
<dbReference type="AlphaFoldDB" id="A0A1D8K609"/>
<evidence type="ECO:0000313" key="7">
    <source>
        <dbReference type="EMBL" id="AOV16393.1"/>
    </source>
</evidence>
<dbReference type="InterPro" id="IPR004843">
    <property type="entry name" value="Calcineurin-like_PHP"/>
</dbReference>
<keyword evidence="8" id="KW-1185">Reference proteome</keyword>
<dbReference type="NCBIfam" id="NF001204">
    <property type="entry name" value="PRK00166.1"/>
    <property type="match status" value="1"/>
</dbReference>
<dbReference type="Pfam" id="PF00149">
    <property type="entry name" value="Metallophos"/>
    <property type="match status" value="1"/>
</dbReference>
<gene>
    <name evidence="5" type="primary">apaH</name>
    <name evidence="7" type="ORF">BJI67_04310</name>
</gene>
<protein>
    <recommendedName>
        <fullName evidence="5">Bis(5'-nucleosyl)-tetraphosphatase, symmetrical</fullName>
        <ecNumber evidence="5">3.6.1.41</ecNumber>
    </recommendedName>
    <alternativeName>
        <fullName evidence="5">Ap4A hydrolase</fullName>
    </alternativeName>
    <alternativeName>
        <fullName evidence="5">Diadenosine 5',5'''-P1,P4-tetraphosphate pyrophosphohydrolase</fullName>
    </alternativeName>
    <alternativeName>
        <fullName evidence="5">Diadenosine tetraphosphatase</fullName>
    </alternativeName>
</protein>
<feature type="domain" description="Calcineurin-like phosphoesterase" evidence="6">
    <location>
        <begin position="1"/>
        <end position="77"/>
    </location>
</feature>
<comment type="similarity">
    <text evidence="2 5">Belongs to the Ap4A hydrolase family.</text>
</comment>
<name>A0A1D8K609_9GAMM</name>
<dbReference type="SUPFAM" id="SSF56300">
    <property type="entry name" value="Metallo-dependent phosphatases"/>
    <property type="match status" value="1"/>
</dbReference>
<dbReference type="RefSeq" id="WP_070071985.1">
    <property type="nucleotide sequence ID" value="NZ_CP017448.1"/>
</dbReference>
<dbReference type="Gene3D" id="3.60.21.10">
    <property type="match status" value="1"/>
</dbReference>
<evidence type="ECO:0000256" key="1">
    <source>
        <dbReference type="ARBA" id="ARBA00003413"/>
    </source>
</evidence>
<dbReference type="EC" id="3.6.1.41" evidence="5"/>
<dbReference type="PIRSF" id="PIRSF000903">
    <property type="entry name" value="B5n-ttraPtase_sm"/>
    <property type="match status" value="1"/>
</dbReference>
<evidence type="ECO:0000313" key="8">
    <source>
        <dbReference type="Proteomes" id="UP000095342"/>
    </source>
</evidence>
<evidence type="ECO:0000256" key="3">
    <source>
        <dbReference type="ARBA" id="ARBA00022801"/>
    </source>
</evidence>
<comment type="catalytic activity">
    <reaction evidence="4 5">
        <text>P(1),P(4)-bis(5'-adenosyl) tetraphosphate + H2O = 2 ADP + 2 H(+)</text>
        <dbReference type="Rhea" id="RHEA:24252"/>
        <dbReference type="ChEBI" id="CHEBI:15377"/>
        <dbReference type="ChEBI" id="CHEBI:15378"/>
        <dbReference type="ChEBI" id="CHEBI:58141"/>
        <dbReference type="ChEBI" id="CHEBI:456216"/>
        <dbReference type="EC" id="3.6.1.41"/>
    </reaction>
</comment>
<comment type="function">
    <text evidence="1 5">Hydrolyzes diadenosine 5',5'''-P1,P4-tetraphosphate to yield ADP.</text>
</comment>
<accession>A0A1D8K609</accession>
<dbReference type="Proteomes" id="UP000095342">
    <property type="component" value="Chromosome"/>
</dbReference>
<keyword evidence="3 5" id="KW-0378">Hydrolase</keyword>
<dbReference type="InterPro" id="IPR029052">
    <property type="entry name" value="Metallo-depent_PP-like"/>
</dbReference>
<evidence type="ECO:0000256" key="4">
    <source>
        <dbReference type="ARBA" id="ARBA00049417"/>
    </source>
</evidence>
<dbReference type="InterPro" id="IPR004617">
    <property type="entry name" value="ApaH"/>
</dbReference>
<evidence type="ECO:0000256" key="2">
    <source>
        <dbReference type="ARBA" id="ARBA00005419"/>
    </source>
</evidence>
<dbReference type="HAMAP" id="MF_00199">
    <property type="entry name" value="ApaH"/>
    <property type="match status" value="1"/>
</dbReference>
<dbReference type="PANTHER" id="PTHR40942:SF4">
    <property type="entry name" value="CYTOCHROME C5"/>
    <property type="match status" value="1"/>
</dbReference>
<dbReference type="PANTHER" id="PTHR40942">
    <property type="match status" value="1"/>
</dbReference>
<sequence length="280" mass="30508">MAVYAVGDLQGCLDPLQRLLEQIAFDPTADRLWLVGDLVNRGPQSLATLRFVHGLGETAVSVLGNHDLHLLAVAETGQGLRSGDTLQEILDAPDAGELLDWLRRRPLLHHDAALGWSMVHAGLPPQWDLALARTCAAEVERALRETPAALFAEMYGDQPDLWRDALRGAERLRFCLNAFTRMRYVDAAGRLDHDCKETPANAPAGLVPWFRAPGRLSAGERIVCGHWSTLGLVDEDGVVALDTGCVWGGKLSAVRLDAPARPVVAVDCPQARRPRGGRRD</sequence>